<reference evidence="3 4" key="2">
    <citation type="submission" date="2018-11" db="EMBL/GenBank/DDBJ databases">
        <authorList>
            <consortium name="Pathogen Informatics"/>
        </authorList>
    </citation>
    <scope>NUCLEOTIDE SEQUENCE [LARGE SCALE GENOMIC DNA]</scope>
</reference>
<evidence type="ECO:0000313" key="5">
    <source>
        <dbReference type="WBParaSite" id="NBR_0001513701-mRNA-1"/>
    </source>
</evidence>
<feature type="signal peptide" evidence="2">
    <location>
        <begin position="1"/>
        <end position="22"/>
    </location>
</feature>
<feature type="compositionally biased region" description="Low complexity" evidence="1">
    <location>
        <begin position="66"/>
        <end position="88"/>
    </location>
</feature>
<feature type="compositionally biased region" description="Polar residues" evidence="1">
    <location>
        <begin position="213"/>
        <end position="225"/>
    </location>
</feature>
<reference evidence="5" key="1">
    <citation type="submission" date="2017-02" db="UniProtKB">
        <authorList>
            <consortium name="WormBaseParasite"/>
        </authorList>
    </citation>
    <scope>IDENTIFICATION</scope>
</reference>
<evidence type="ECO:0000256" key="2">
    <source>
        <dbReference type="SAM" id="SignalP"/>
    </source>
</evidence>
<keyword evidence="4" id="KW-1185">Reference proteome</keyword>
<keyword evidence="2" id="KW-0732">Signal</keyword>
<sequence>MVSRITVLHAFVLLFLTGMELAVVLRSYSVIHQEHTFHATLAAAYAFGCSKKRKLFRASNREEGSQKGQNSQKSQKSQKSEKSQQNSQKSDKPAAGKGTTRKDEVAVEVDANKEKPSQREKKNANNSEKKQDTAQQKSGQKHESGSSNDSAQFFVPPGQTRDTGPEEFKKFMAMPEAKTQASPPPEIVSVNPLPPLAIPPNNPPPQNTKPAQQRTISTKSRQRPINPTVVKSKEDSNKGAQHTKLNSNESTRRNLGIFFWRKSAENANSSSKKARKKDSKNASDKARTPYSKQPRAATSTSVKSGKSAKSKKDSEKRSWNPCMPARKNKTKSTRKRKSGSMRSSKHSSK</sequence>
<dbReference type="EMBL" id="UYSL01021614">
    <property type="protein sequence ID" value="VDL78732.1"/>
    <property type="molecule type" value="Genomic_DNA"/>
</dbReference>
<feature type="compositionally biased region" description="Basic residues" evidence="1">
    <location>
        <begin position="326"/>
        <end position="349"/>
    </location>
</feature>
<protein>
    <submittedName>
        <fullName evidence="5">Pollen-specific leucine-rich repeat extensin-like protein 1</fullName>
    </submittedName>
</protein>
<feature type="compositionally biased region" description="Basic and acidic residues" evidence="1">
    <location>
        <begin position="89"/>
        <end position="132"/>
    </location>
</feature>
<proteinExistence type="predicted"/>
<feature type="compositionally biased region" description="Pro residues" evidence="1">
    <location>
        <begin position="182"/>
        <end position="207"/>
    </location>
</feature>
<name>A0A0N4YEK6_NIPBR</name>
<evidence type="ECO:0000313" key="4">
    <source>
        <dbReference type="Proteomes" id="UP000271162"/>
    </source>
</evidence>
<evidence type="ECO:0000256" key="1">
    <source>
        <dbReference type="SAM" id="MobiDB-lite"/>
    </source>
</evidence>
<feature type="compositionally biased region" description="Polar residues" evidence="1">
    <location>
        <begin position="238"/>
        <end position="249"/>
    </location>
</feature>
<organism evidence="5">
    <name type="scientific">Nippostrongylus brasiliensis</name>
    <name type="common">Rat hookworm</name>
    <dbReference type="NCBI Taxonomy" id="27835"/>
    <lineage>
        <taxon>Eukaryota</taxon>
        <taxon>Metazoa</taxon>
        <taxon>Ecdysozoa</taxon>
        <taxon>Nematoda</taxon>
        <taxon>Chromadorea</taxon>
        <taxon>Rhabditida</taxon>
        <taxon>Rhabditina</taxon>
        <taxon>Rhabditomorpha</taxon>
        <taxon>Strongyloidea</taxon>
        <taxon>Heligmosomidae</taxon>
        <taxon>Nippostrongylus</taxon>
    </lineage>
</organism>
<dbReference type="WBParaSite" id="NBR_0001513701-mRNA-1">
    <property type="protein sequence ID" value="NBR_0001513701-mRNA-1"/>
    <property type="gene ID" value="NBR_0001513701"/>
</dbReference>
<feature type="region of interest" description="Disordered" evidence="1">
    <location>
        <begin position="58"/>
        <end position="349"/>
    </location>
</feature>
<evidence type="ECO:0000313" key="3">
    <source>
        <dbReference type="EMBL" id="VDL78732.1"/>
    </source>
</evidence>
<gene>
    <name evidence="3" type="ORF">NBR_LOCUS15138</name>
</gene>
<feature type="chain" id="PRO_5043125535" evidence="2">
    <location>
        <begin position="23"/>
        <end position="349"/>
    </location>
</feature>
<dbReference type="AlphaFoldDB" id="A0A0N4YEK6"/>
<dbReference type="Proteomes" id="UP000271162">
    <property type="component" value="Unassembled WGS sequence"/>
</dbReference>
<accession>A0A0N4YEK6</accession>